<dbReference type="Proteomes" id="UP000287547">
    <property type="component" value="Unassembled WGS sequence"/>
</dbReference>
<dbReference type="OrthoDB" id="3258326at2"/>
<organism evidence="2 3">
    <name type="scientific">Kibdelosporangium aridum</name>
    <dbReference type="NCBI Taxonomy" id="2030"/>
    <lineage>
        <taxon>Bacteria</taxon>
        <taxon>Bacillati</taxon>
        <taxon>Actinomycetota</taxon>
        <taxon>Actinomycetes</taxon>
        <taxon>Pseudonocardiales</taxon>
        <taxon>Pseudonocardiaceae</taxon>
        <taxon>Kibdelosporangium</taxon>
    </lineage>
</organism>
<feature type="region of interest" description="Disordered" evidence="1">
    <location>
        <begin position="265"/>
        <end position="298"/>
    </location>
</feature>
<dbReference type="AlphaFoldDB" id="A0A428Z636"/>
<gene>
    <name evidence="2" type="ORF">DMH04_25525</name>
</gene>
<dbReference type="InterPro" id="IPR051162">
    <property type="entry name" value="T4SS_component"/>
</dbReference>
<dbReference type="PANTHER" id="PTHR30121:SF6">
    <property type="entry name" value="SLR6007 PROTEIN"/>
    <property type="match status" value="1"/>
</dbReference>
<evidence type="ECO:0000256" key="1">
    <source>
        <dbReference type="SAM" id="MobiDB-lite"/>
    </source>
</evidence>
<dbReference type="InterPro" id="IPR027417">
    <property type="entry name" value="P-loop_NTPase"/>
</dbReference>
<proteinExistence type="predicted"/>
<comment type="caution">
    <text evidence="2">The sequence shown here is derived from an EMBL/GenBank/DDBJ whole genome shotgun (WGS) entry which is preliminary data.</text>
</comment>
<reference evidence="2 3" key="1">
    <citation type="submission" date="2018-05" db="EMBL/GenBank/DDBJ databases">
        <title>Evolution of GPA BGCs.</title>
        <authorList>
            <person name="Waglechner N."/>
            <person name="Wright G.D."/>
        </authorList>
    </citation>
    <scope>NUCLEOTIDE SEQUENCE [LARGE SCALE GENOMIC DNA]</scope>
    <source>
        <strain evidence="2 3">A82846</strain>
    </source>
</reference>
<name>A0A428Z636_KIBAR</name>
<evidence type="ECO:0000313" key="2">
    <source>
        <dbReference type="EMBL" id="RSM82555.1"/>
    </source>
</evidence>
<dbReference type="EMBL" id="QHKI01000022">
    <property type="protein sequence ID" value="RSM82555.1"/>
    <property type="molecule type" value="Genomic_DNA"/>
</dbReference>
<dbReference type="CDD" id="cd01127">
    <property type="entry name" value="TrwB_TraG_TraD_VirD4"/>
    <property type="match status" value="1"/>
</dbReference>
<protein>
    <submittedName>
        <fullName evidence="2">Conjugal transfer protein TraG</fullName>
    </submittedName>
</protein>
<dbReference type="SUPFAM" id="SSF52540">
    <property type="entry name" value="P-loop containing nucleoside triphosphate hydrolases"/>
    <property type="match status" value="1"/>
</dbReference>
<evidence type="ECO:0000313" key="3">
    <source>
        <dbReference type="Proteomes" id="UP000287547"/>
    </source>
</evidence>
<dbReference type="Gene3D" id="3.40.50.300">
    <property type="entry name" value="P-loop containing nucleotide triphosphate hydrolases"/>
    <property type="match status" value="2"/>
</dbReference>
<dbReference type="PANTHER" id="PTHR30121">
    <property type="entry name" value="UNCHARACTERIZED PROTEIN YJGR-RELATED"/>
    <property type="match status" value="1"/>
</dbReference>
<accession>A0A428Z636</accession>
<sequence>MSELVWFRAFPPRDTGLAEMTALLRTLVGRPHQGLRRIQPVIALELWLGVNEVRWLVATELGIARTLPGELTAQLPGLALLPVDLPDRPAPVTAREVRLSSLVFPLRPENAHAVTAGLLGAREQLRAGEQLVIQWVVGPSHRATDHVPVTRTPLELLGLTPPRQPDSDERQGWKHKLTEPIFGIRGRIGAVTDDRRRAAELLRPVVSALALAGGPRGRVYATPQSSQVATRLSKVMGRLRSWSGIVNAAELAALSGWCRAGQDVPGGAGPFPPPPAQLLHPADSRSLSAGSRPLGRSTHPATVDLNVWLPRSSYGVHTHVIGPPGRGKSTLLCHWIAAEATGRGSVIVIEPKGDLVRDVLARLPYAAHKRTVVIDPGADGLPVVGFNPLVGSHIDAERRVDSILSLLRNLFGTAIGPRSADVLWHALLMAARLEDGALTDVPPLLTNPAFRRWAASRTSEPLTLGPWVSWFDGLSDDLRAQVIAPVLNKIRVWTARPAIRRLLGQPQPVFDLSQVFQQPTVLLVNLNAGVIGPETARLIGALLLQQIWQLAQGQTALPTAQRLPVSVIVDEFQYFTSGLDFADALARGRGANVSYTLCHQHLAQLSPHLQATVLANIGARVVFRPATGDSRLLAQVLGAPIKPDDLDQLGAYHAAARVLVDGAPSQPFEFAAPPLPDALQEPGTLHQASAQRFGAEAAAIDAALLARWQDQAPPDAPIGLRRRPS</sequence>